<sequence length="99" mass="11247">MGRRHGSPRPRRRRSWEEQPILIPPFIEELRTGMGRAKNESNGRMVFAGDTRILSLSIFRYTDKKIELGVGNEAEGIRRSKFGKLIPSSSLPSPLSLRV</sequence>
<evidence type="ECO:0000313" key="1">
    <source>
        <dbReference type="EMBL" id="KAF7381355.1"/>
    </source>
</evidence>
<proteinExistence type="predicted"/>
<protein>
    <submittedName>
        <fullName evidence="1">Uncharacterized protein</fullName>
    </submittedName>
</protein>
<dbReference type="AlphaFoldDB" id="A0A834J4I7"/>
<name>A0A834J4I7_VESVU</name>
<gene>
    <name evidence="1" type="ORF">HZH66_013749</name>
</gene>
<comment type="caution">
    <text evidence="1">The sequence shown here is derived from an EMBL/GenBank/DDBJ whole genome shotgun (WGS) entry which is preliminary data.</text>
</comment>
<keyword evidence="2" id="KW-1185">Reference proteome</keyword>
<accession>A0A834J4I7</accession>
<dbReference type="Proteomes" id="UP000614350">
    <property type="component" value="Unassembled WGS sequence"/>
</dbReference>
<evidence type="ECO:0000313" key="2">
    <source>
        <dbReference type="Proteomes" id="UP000614350"/>
    </source>
</evidence>
<organism evidence="1 2">
    <name type="scientific">Vespula vulgaris</name>
    <name type="common">Yellow jacket</name>
    <name type="synonym">Wasp</name>
    <dbReference type="NCBI Taxonomy" id="7454"/>
    <lineage>
        <taxon>Eukaryota</taxon>
        <taxon>Metazoa</taxon>
        <taxon>Ecdysozoa</taxon>
        <taxon>Arthropoda</taxon>
        <taxon>Hexapoda</taxon>
        <taxon>Insecta</taxon>
        <taxon>Pterygota</taxon>
        <taxon>Neoptera</taxon>
        <taxon>Endopterygota</taxon>
        <taxon>Hymenoptera</taxon>
        <taxon>Apocrita</taxon>
        <taxon>Aculeata</taxon>
        <taxon>Vespoidea</taxon>
        <taxon>Vespidae</taxon>
        <taxon>Vespinae</taxon>
        <taxon>Vespula</taxon>
    </lineage>
</organism>
<dbReference type="EMBL" id="JACSEA010000020">
    <property type="protein sequence ID" value="KAF7381355.1"/>
    <property type="molecule type" value="Genomic_DNA"/>
</dbReference>
<reference evidence="1" key="1">
    <citation type="journal article" date="2020" name="G3 (Bethesda)">
        <title>High-Quality Assemblies for Three Invasive Social Wasps from the &lt;i&gt;Vespula&lt;/i&gt; Genus.</title>
        <authorList>
            <person name="Harrop T.W.R."/>
            <person name="Guhlin J."/>
            <person name="McLaughlin G.M."/>
            <person name="Permina E."/>
            <person name="Stockwell P."/>
            <person name="Gilligan J."/>
            <person name="Le Lec M.F."/>
            <person name="Gruber M.A.M."/>
            <person name="Quinn O."/>
            <person name="Lovegrove M."/>
            <person name="Duncan E.J."/>
            <person name="Remnant E.J."/>
            <person name="Van Eeckhoven J."/>
            <person name="Graham B."/>
            <person name="Knapp R.A."/>
            <person name="Langford K.W."/>
            <person name="Kronenberg Z."/>
            <person name="Press M.O."/>
            <person name="Eacker S.M."/>
            <person name="Wilson-Rankin E.E."/>
            <person name="Purcell J."/>
            <person name="Lester P.J."/>
            <person name="Dearden P.K."/>
        </authorList>
    </citation>
    <scope>NUCLEOTIDE SEQUENCE</scope>
    <source>
        <strain evidence="1">Marl-1</strain>
    </source>
</reference>